<dbReference type="Proteomes" id="UP000693738">
    <property type="component" value="Unassembled WGS sequence"/>
</dbReference>
<sequence length="154" mass="18115">MEQERKWREIEWFEPGEWYETEWPWYVVWINSDWRAITDSRSEAERAAESHPTGRFRGFCRRKEARRAWSSSYDLKLWSMNPREFGLPKLSDIHDLPYATTPSGSTPENPVNLEETEESSSNREVTPEDPTPKDPTLKQRGCGNGRPRNGGNRR</sequence>
<evidence type="ECO:0000256" key="1">
    <source>
        <dbReference type="SAM" id="MobiDB-lite"/>
    </source>
</evidence>
<dbReference type="AlphaFoldDB" id="A0A8J2NEY9"/>
<reference evidence="2" key="1">
    <citation type="submission" date="2021-05" db="EMBL/GenBank/DDBJ databases">
        <authorList>
            <person name="Khan N."/>
        </authorList>
    </citation>
    <scope>NUCLEOTIDE SEQUENCE</scope>
</reference>
<organism evidence="2 3">
    <name type="scientific">Fusarium equiseti</name>
    <name type="common">Fusarium scirpi</name>
    <dbReference type="NCBI Taxonomy" id="61235"/>
    <lineage>
        <taxon>Eukaryota</taxon>
        <taxon>Fungi</taxon>
        <taxon>Dikarya</taxon>
        <taxon>Ascomycota</taxon>
        <taxon>Pezizomycotina</taxon>
        <taxon>Sordariomycetes</taxon>
        <taxon>Hypocreomycetidae</taxon>
        <taxon>Hypocreales</taxon>
        <taxon>Nectriaceae</taxon>
        <taxon>Fusarium</taxon>
        <taxon>Fusarium incarnatum-equiseti species complex</taxon>
    </lineage>
</organism>
<accession>A0A8J2NEY9</accession>
<gene>
    <name evidence="2" type="ORF">FEQUK3_LOCUS3315</name>
</gene>
<feature type="compositionally biased region" description="Polar residues" evidence="1">
    <location>
        <begin position="100"/>
        <end position="109"/>
    </location>
</feature>
<feature type="region of interest" description="Disordered" evidence="1">
    <location>
        <begin position="89"/>
        <end position="154"/>
    </location>
</feature>
<evidence type="ECO:0000313" key="3">
    <source>
        <dbReference type="Proteomes" id="UP000693738"/>
    </source>
</evidence>
<feature type="compositionally biased region" description="Low complexity" evidence="1">
    <location>
        <begin position="145"/>
        <end position="154"/>
    </location>
</feature>
<protein>
    <submittedName>
        <fullName evidence="2">Uncharacterized protein</fullName>
    </submittedName>
</protein>
<proteinExistence type="predicted"/>
<evidence type="ECO:0000313" key="2">
    <source>
        <dbReference type="EMBL" id="CAG7557585.1"/>
    </source>
</evidence>
<name>A0A8J2NEY9_FUSEQ</name>
<dbReference type="EMBL" id="CAJSTJ010000119">
    <property type="protein sequence ID" value="CAG7557585.1"/>
    <property type="molecule type" value="Genomic_DNA"/>
</dbReference>
<comment type="caution">
    <text evidence="2">The sequence shown here is derived from an EMBL/GenBank/DDBJ whole genome shotgun (WGS) entry which is preliminary data.</text>
</comment>